<evidence type="ECO:0000313" key="3">
    <source>
        <dbReference type="Proteomes" id="UP001470230"/>
    </source>
</evidence>
<keyword evidence="3" id="KW-1185">Reference proteome</keyword>
<dbReference type="Proteomes" id="UP001470230">
    <property type="component" value="Unassembled WGS sequence"/>
</dbReference>
<feature type="coiled-coil region" evidence="1">
    <location>
        <begin position="41"/>
        <end position="68"/>
    </location>
</feature>
<evidence type="ECO:0000256" key="1">
    <source>
        <dbReference type="SAM" id="Coils"/>
    </source>
</evidence>
<comment type="caution">
    <text evidence="2">The sequence shown here is derived from an EMBL/GenBank/DDBJ whole genome shotgun (WGS) entry which is preliminary data.</text>
</comment>
<evidence type="ECO:0000313" key="2">
    <source>
        <dbReference type="EMBL" id="KAK8891281.1"/>
    </source>
</evidence>
<dbReference type="EMBL" id="JAPFFF010000004">
    <property type="protein sequence ID" value="KAK8891281.1"/>
    <property type="molecule type" value="Genomic_DNA"/>
</dbReference>
<name>A0ABR2KJM2_9EUKA</name>
<accession>A0ABR2KJM2</accession>
<reference evidence="2 3" key="1">
    <citation type="submission" date="2024-04" db="EMBL/GenBank/DDBJ databases">
        <title>Tritrichomonas musculus Genome.</title>
        <authorList>
            <person name="Alves-Ferreira E."/>
            <person name="Grigg M."/>
            <person name="Lorenzi H."/>
            <person name="Galac M."/>
        </authorList>
    </citation>
    <scope>NUCLEOTIDE SEQUENCE [LARGE SCALE GENOMIC DNA]</scope>
    <source>
        <strain evidence="2 3">EAF2021</strain>
    </source>
</reference>
<sequence>MSSTAKAREAKQLKSQNKKEIADQHANDLLETKYKKCIEIIRDQNSKITELQSQVELLANTLIKYQNLLDSFIEKNGQPSKNNIISDFLHLYLEGFDKCTDEIYKMLIDVFKSSPASYEVLRKYFTFILPIQKVEEFQNKKVPNFPETLTNMEKIHETIRFFKEENDINSKQKIYASLAVDALFFKPDIKITSKGIVSGFINEVSLKKKILNYLQKI</sequence>
<protein>
    <submittedName>
        <fullName evidence="2">Uncharacterized protein</fullName>
    </submittedName>
</protein>
<gene>
    <name evidence="2" type="ORF">M9Y10_028489</name>
</gene>
<organism evidence="2 3">
    <name type="scientific">Tritrichomonas musculus</name>
    <dbReference type="NCBI Taxonomy" id="1915356"/>
    <lineage>
        <taxon>Eukaryota</taxon>
        <taxon>Metamonada</taxon>
        <taxon>Parabasalia</taxon>
        <taxon>Tritrichomonadida</taxon>
        <taxon>Tritrichomonadidae</taxon>
        <taxon>Tritrichomonas</taxon>
    </lineage>
</organism>
<proteinExistence type="predicted"/>
<keyword evidence="1" id="KW-0175">Coiled coil</keyword>